<sequence length="63" mass="7118">MRKLIDCRDHPSETRCSLVLIGEEEEVLRAATEHAISAHGRTDGPELRAQLRRSLRNETPQPA</sequence>
<dbReference type="AlphaFoldDB" id="A0A2N8PQ58"/>
<organism evidence="1 2">
    <name type="scientific">Streptomyces noursei</name>
    <name type="common">Streptomyces albulus</name>
    <dbReference type="NCBI Taxonomy" id="1971"/>
    <lineage>
        <taxon>Bacteria</taxon>
        <taxon>Bacillati</taxon>
        <taxon>Actinomycetota</taxon>
        <taxon>Actinomycetes</taxon>
        <taxon>Kitasatosporales</taxon>
        <taxon>Streptomycetaceae</taxon>
        <taxon>Streptomyces</taxon>
    </lineage>
</organism>
<gene>
    <name evidence="1" type="ORF">AOB60_12360</name>
</gene>
<dbReference type="InterPro" id="IPR009409">
    <property type="entry name" value="DUF1059"/>
</dbReference>
<proteinExistence type="predicted"/>
<reference evidence="2" key="1">
    <citation type="submission" date="2015-09" db="EMBL/GenBank/DDBJ databases">
        <authorList>
            <person name="Graham D.E."/>
            <person name="Mahan K.M."/>
            <person name="Klingeman D.M."/>
            <person name="Fida T."/>
            <person name="Giannone R.J."/>
            <person name="Hettich R.L."/>
            <person name="Parry R.J."/>
            <person name="Spain J.C."/>
        </authorList>
    </citation>
    <scope>NUCLEOTIDE SEQUENCE [LARGE SCALE GENOMIC DNA]</scope>
    <source>
        <strain evidence="2">JCM 4701</strain>
    </source>
</reference>
<dbReference type="Proteomes" id="UP000236047">
    <property type="component" value="Unassembled WGS sequence"/>
</dbReference>
<name>A0A2N8PQ58_STRNR</name>
<keyword evidence="2" id="KW-1185">Reference proteome</keyword>
<evidence type="ECO:0000313" key="2">
    <source>
        <dbReference type="Proteomes" id="UP000236047"/>
    </source>
</evidence>
<accession>A0A2N8PQ58</accession>
<evidence type="ECO:0008006" key="3">
    <source>
        <dbReference type="Google" id="ProtNLM"/>
    </source>
</evidence>
<protein>
    <recommendedName>
        <fullName evidence="3">DUF1059 domain-containing protein</fullName>
    </recommendedName>
</protein>
<dbReference type="RefSeq" id="WP_039642084.1">
    <property type="nucleotide sequence ID" value="NZ_LJSN01000002.1"/>
</dbReference>
<dbReference type="EMBL" id="LJSN01000002">
    <property type="protein sequence ID" value="PNE43165.1"/>
    <property type="molecule type" value="Genomic_DNA"/>
</dbReference>
<dbReference type="Pfam" id="PF06348">
    <property type="entry name" value="DUF1059"/>
    <property type="match status" value="1"/>
</dbReference>
<comment type="caution">
    <text evidence="1">The sequence shown here is derived from an EMBL/GenBank/DDBJ whole genome shotgun (WGS) entry which is preliminary data.</text>
</comment>
<evidence type="ECO:0000313" key="1">
    <source>
        <dbReference type="EMBL" id="PNE43165.1"/>
    </source>
</evidence>